<feature type="compositionally biased region" description="Low complexity" evidence="2">
    <location>
        <begin position="681"/>
        <end position="697"/>
    </location>
</feature>
<reference evidence="6" key="1">
    <citation type="submission" date="2025-08" db="UniProtKB">
        <authorList>
            <consortium name="RefSeq"/>
        </authorList>
    </citation>
    <scope>IDENTIFICATION</scope>
    <source>
        <tissue evidence="6">Gonads</tissue>
    </source>
</reference>
<evidence type="ECO:0000256" key="1">
    <source>
        <dbReference type="ARBA" id="ARBA00023157"/>
    </source>
</evidence>
<dbReference type="PROSITE" id="PS50869">
    <property type="entry name" value="BRICHOS"/>
    <property type="match status" value="1"/>
</dbReference>
<dbReference type="GeneID" id="106180012"/>
<protein>
    <submittedName>
        <fullName evidence="6">Uncharacterized protein LOC106180012</fullName>
    </submittedName>
</protein>
<keyword evidence="3" id="KW-0472">Membrane</keyword>
<keyword evidence="5" id="KW-1185">Reference proteome</keyword>
<keyword evidence="1" id="KW-1015">Disulfide bond</keyword>
<feature type="domain" description="BRICHOS" evidence="4">
    <location>
        <begin position="135"/>
        <end position="231"/>
    </location>
</feature>
<keyword evidence="3" id="KW-0812">Transmembrane</keyword>
<organism evidence="5 6">
    <name type="scientific">Lingula anatina</name>
    <name type="common">Brachiopod</name>
    <name type="synonym">Lingula unguis</name>
    <dbReference type="NCBI Taxonomy" id="7574"/>
    <lineage>
        <taxon>Eukaryota</taxon>
        <taxon>Metazoa</taxon>
        <taxon>Spiralia</taxon>
        <taxon>Lophotrochozoa</taxon>
        <taxon>Brachiopoda</taxon>
        <taxon>Linguliformea</taxon>
        <taxon>Lingulata</taxon>
        <taxon>Lingulida</taxon>
        <taxon>Linguloidea</taxon>
        <taxon>Lingulidae</taxon>
        <taxon>Lingula</taxon>
    </lineage>
</organism>
<accession>A0A1S3K9M1</accession>
<keyword evidence="3" id="KW-1133">Transmembrane helix</keyword>
<feature type="transmembrane region" description="Helical" evidence="3">
    <location>
        <begin position="68"/>
        <end position="94"/>
    </location>
</feature>
<feature type="compositionally biased region" description="Pro residues" evidence="2">
    <location>
        <begin position="257"/>
        <end position="266"/>
    </location>
</feature>
<feature type="region of interest" description="Disordered" evidence="2">
    <location>
        <begin position="250"/>
        <end position="295"/>
    </location>
</feature>
<proteinExistence type="predicted"/>
<evidence type="ECO:0000313" key="6">
    <source>
        <dbReference type="RefSeq" id="XP_013419328.1"/>
    </source>
</evidence>
<evidence type="ECO:0000313" key="5">
    <source>
        <dbReference type="Proteomes" id="UP000085678"/>
    </source>
</evidence>
<feature type="compositionally biased region" description="Low complexity" evidence="2">
    <location>
        <begin position="267"/>
        <end position="279"/>
    </location>
</feature>
<dbReference type="RefSeq" id="XP_013419328.1">
    <property type="nucleotide sequence ID" value="XM_013563874.1"/>
</dbReference>
<dbReference type="AlphaFoldDB" id="A0A1S3K9M1"/>
<feature type="region of interest" description="Disordered" evidence="2">
    <location>
        <begin position="1"/>
        <end position="56"/>
    </location>
</feature>
<evidence type="ECO:0000256" key="3">
    <source>
        <dbReference type="SAM" id="Phobius"/>
    </source>
</evidence>
<feature type="compositionally biased region" description="Basic and acidic residues" evidence="2">
    <location>
        <begin position="1"/>
        <end position="10"/>
    </location>
</feature>
<feature type="region of interest" description="Disordered" evidence="2">
    <location>
        <begin position="651"/>
        <end position="670"/>
    </location>
</feature>
<feature type="region of interest" description="Disordered" evidence="2">
    <location>
        <begin position="678"/>
        <end position="713"/>
    </location>
</feature>
<gene>
    <name evidence="6" type="primary">LOC106180012</name>
</gene>
<dbReference type="InParanoid" id="A0A1S3K9M1"/>
<evidence type="ECO:0000259" key="4">
    <source>
        <dbReference type="PROSITE" id="PS50869"/>
    </source>
</evidence>
<sequence length="713" mass="76248">MKGKVKDKMNETTNNNDYKIEKRKSENVEDNCKKNEENNKNDAHKRKTQDSKNSNEGNSVLICTRKQYVTSAACFVIFVAMVIIGTALATYYGLVYPRRRFKEYVVYFRDNVSVLEEEIQLDAHRQIEVFHNPSHNGTPEFYFMLDYKIGLSAMKFGDDTTCFLRNLTLAEVHTGRNLSLVDDTLAQSQGALTTPTAAFDVVYTAENVTIEEGELGDQLSDFCSQRDIMMLQPQLVYTEDLFSVSRHRRQAYGGQPGYPPPPPPPSGNNAPPQGVYGQYYPPPPPKPLPQGYSGYYHPGAAPPSYGSPAGSYPGAGYPSPSGGYGATAAGQGNTNGAKGGVAEGITGAVLTKAQQEALFKDDENIQVLWQRCWKHWKYQRKEACILQLHAYCVNHNAPRHISCTQWGIQKIKECLVIVNYLEKFGCQRLVKYLGINGEFANYAGAGNYGNYGNYAGAQGAQYGAGGAQYGSAYGGYGSGTAAAAAAAAAAAIASDPAGKYGSSGSYSGPAAYYNAPGYYGKSGVYGYSGNSGTNSNYGALGNSGNYGSLGNSGYYGNSGNSGYYNNLGGNGYYSASDASNKYGSPSGQGNYGATSYQGNYGSSPGQGYSNYGTQGTYGSSGNEGYYGTAGGYDATKSQGLGKYGAQGYSRPSGLLGYRPRNQQDSDYRASAARYTGYGALPATGGAPPKSAAAPLPKMSSRPDLSDEEYFGRK</sequence>
<dbReference type="KEGG" id="lak:106180012"/>
<name>A0A1S3K9M1_LINAN</name>
<dbReference type="InterPro" id="IPR007084">
    <property type="entry name" value="BRICHOS_dom"/>
</dbReference>
<evidence type="ECO:0000256" key="2">
    <source>
        <dbReference type="SAM" id="MobiDB-lite"/>
    </source>
</evidence>
<dbReference type="Proteomes" id="UP000085678">
    <property type="component" value="Unplaced"/>
</dbReference>
<feature type="compositionally biased region" description="Basic and acidic residues" evidence="2">
    <location>
        <begin position="18"/>
        <end position="42"/>
    </location>
</feature>